<dbReference type="SUPFAM" id="SSF47413">
    <property type="entry name" value="lambda repressor-like DNA-binding domains"/>
    <property type="match status" value="1"/>
</dbReference>
<dbReference type="PROSITE" id="PS50943">
    <property type="entry name" value="HTH_CROC1"/>
    <property type="match status" value="1"/>
</dbReference>
<evidence type="ECO:0000313" key="3">
    <source>
        <dbReference type="EMBL" id="EMY04702.1"/>
    </source>
</evidence>
<dbReference type="InterPro" id="IPR001387">
    <property type="entry name" value="Cro/C1-type_HTH"/>
</dbReference>
<dbReference type="Pfam" id="PF01381">
    <property type="entry name" value="HTH_3"/>
    <property type="match status" value="1"/>
</dbReference>
<dbReference type="PANTHER" id="PTHR46797">
    <property type="entry name" value="HTH-TYPE TRANSCRIPTIONAL REGULATOR"/>
    <property type="match status" value="1"/>
</dbReference>
<proteinExistence type="predicted"/>
<dbReference type="GO" id="GO:0003677">
    <property type="term" value="F:DNA binding"/>
    <property type="evidence" value="ECO:0007669"/>
    <property type="project" value="UniProtKB-KW"/>
</dbReference>
<protein>
    <submittedName>
        <fullName evidence="3">DNA-binding helix-turn-helix protein</fullName>
    </submittedName>
</protein>
<dbReference type="Proteomes" id="UP000012329">
    <property type="component" value="Unassembled WGS sequence"/>
</dbReference>
<gene>
    <name evidence="3" type="ORF">LEP1GSC029_0322</name>
</gene>
<dbReference type="GO" id="GO:0005829">
    <property type="term" value="C:cytosol"/>
    <property type="evidence" value="ECO:0007669"/>
    <property type="project" value="TreeGrafter"/>
</dbReference>
<sequence length="128" mass="14700">MRASKKKESEKNVGFPERFRNLRLQKNLSQDELSKLVGIHANHLGRYERGLSKPSAETLQKLAEALDVSSDFLMAGASEDFAKAKFEDKDLLRMFQEIEKFPAEEKETIKKVLDAFLTKRKVQELSRA</sequence>
<organism evidence="3 4">
    <name type="scientific">Leptospira interrogans str. 2002000626</name>
    <dbReference type="NCBI Taxonomy" id="996803"/>
    <lineage>
        <taxon>Bacteria</taxon>
        <taxon>Pseudomonadati</taxon>
        <taxon>Spirochaetota</taxon>
        <taxon>Spirochaetia</taxon>
        <taxon>Leptospirales</taxon>
        <taxon>Leptospiraceae</taxon>
        <taxon>Leptospira</taxon>
    </lineage>
</organism>
<dbReference type="AlphaFoldDB" id="A0A829CXN3"/>
<evidence type="ECO:0000313" key="4">
    <source>
        <dbReference type="Proteomes" id="UP000012329"/>
    </source>
</evidence>
<dbReference type="SMART" id="SM00530">
    <property type="entry name" value="HTH_XRE"/>
    <property type="match status" value="1"/>
</dbReference>
<reference evidence="3 4" key="1">
    <citation type="submission" date="2013-02" db="EMBL/GenBank/DDBJ databases">
        <authorList>
            <person name="Harkins D.M."/>
            <person name="Durkin A.S."/>
            <person name="Brinkac L.M."/>
            <person name="Haft D.H."/>
            <person name="Selengut J.D."/>
            <person name="Sanka R."/>
            <person name="DePew J."/>
            <person name="Purushe J."/>
            <person name="Whelen A.C."/>
            <person name="Vinetz J.M."/>
            <person name="Sutton G.G."/>
            <person name="Nierman W.C."/>
            <person name="Fouts D.E."/>
        </authorList>
    </citation>
    <scope>NUCLEOTIDE SEQUENCE [LARGE SCALE GENOMIC DNA]</scope>
    <source>
        <strain evidence="3 4">2002000626</strain>
    </source>
</reference>
<evidence type="ECO:0000256" key="1">
    <source>
        <dbReference type="ARBA" id="ARBA00023125"/>
    </source>
</evidence>
<dbReference type="CDD" id="cd00093">
    <property type="entry name" value="HTH_XRE"/>
    <property type="match status" value="1"/>
</dbReference>
<dbReference type="GO" id="GO:0003700">
    <property type="term" value="F:DNA-binding transcription factor activity"/>
    <property type="evidence" value="ECO:0007669"/>
    <property type="project" value="TreeGrafter"/>
</dbReference>
<dbReference type="EMBL" id="AFJL02000116">
    <property type="protein sequence ID" value="EMY04702.1"/>
    <property type="molecule type" value="Genomic_DNA"/>
</dbReference>
<evidence type="ECO:0000259" key="2">
    <source>
        <dbReference type="PROSITE" id="PS50943"/>
    </source>
</evidence>
<dbReference type="PANTHER" id="PTHR46797:SF1">
    <property type="entry name" value="METHYLPHOSPHONATE SYNTHASE"/>
    <property type="match status" value="1"/>
</dbReference>
<name>A0A829CXN3_LEPIR</name>
<feature type="domain" description="HTH cro/C1-type" evidence="2">
    <location>
        <begin position="19"/>
        <end position="73"/>
    </location>
</feature>
<dbReference type="InterPro" id="IPR049639">
    <property type="entry name" value="RstR"/>
</dbReference>
<accession>A0A829CXN3</accession>
<dbReference type="NCBIfam" id="NF041951">
    <property type="entry name" value="phage_RstR"/>
    <property type="match status" value="1"/>
</dbReference>
<dbReference type="InterPro" id="IPR050807">
    <property type="entry name" value="TransReg_Diox_bact_type"/>
</dbReference>
<dbReference type="InterPro" id="IPR010982">
    <property type="entry name" value="Lambda_DNA-bd_dom_sf"/>
</dbReference>
<dbReference type="Gene3D" id="1.10.260.40">
    <property type="entry name" value="lambda repressor-like DNA-binding domains"/>
    <property type="match status" value="1"/>
</dbReference>
<keyword evidence="1 3" id="KW-0238">DNA-binding</keyword>
<comment type="caution">
    <text evidence="3">The sequence shown here is derived from an EMBL/GenBank/DDBJ whole genome shotgun (WGS) entry which is preliminary data.</text>
</comment>